<protein>
    <submittedName>
        <fullName evidence="1">DUF1462 family protein</fullName>
    </submittedName>
</protein>
<dbReference type="Proteomes" id="UP000502179">
    <property type="component" value="Chromosome"/>
</dbReference>
<dbReference type="RefSeq" id="WP_166031140.1">
    <property type="nucleotide sequence ID" value="NZ_CP048877.1"/>
</dbReference>
<evidence type="ECO:0000313" key="1">
    <source>
        <dbReference type="EMBL" id="QIJ70917.1"/>
    </source>
</evidence>
<gene>
    <name evidence="1" type="ORF">G4V39_00910</name>
</gene>
<accession>A0A6G7PTK0</accession>
<dbReference type="KEGG" id="tav:G4V39_00910"/>
<dbReference type="Pfam" id="PF07315">
    <property type="entry name" value="DUF1462"/>
    <property type="match status" value="1"/>
</dbReference>
<reference evidence="1 2" key="1">
    <citation type="submission" date="2020-02" db="EMBL/GenBank/DDBJ databases">
        <title>Genome analysis of Thermosulfuriphilus ammonigenes ST65T, an anaerobic thermophilic chemolithoautotrophic bacterium isolated from a deep-sea hydrothermal vent.</title>
        <authorList>
            <person name="Slobodkina G."/>
            <person name="Allioux M."/>
            <person name="Merkel A."/>
            <person name="Alain K."/>
            <person name="Jebbar M."/>
            <person name="Slobodkin A."/>
        </authorList>
    </citation>
    <scope>NUCLEOTIDE SEQUENCE [LARGE SCALE GENOMIC DNA]</scope>
    <source>
        <strain evidence="1 2">ST65</strain>
    </source>
</reference>
<proteinExistence type="predicted"/>
<dbReference type="InterPro" id="IPR009190">
    <property type="entry name" value="DUF1462"/>
</dbReference>
<dbReference type="InterPro" id="IPR036249">
    <property type="entry name" value="Thioredoxin-like_sf"/>
</dbReference>
<dbReference type="AlphaFoldDB" id="A0A6G7PTK0"/>
<name>A0A6G7PTK0_9BACT</name>
<dbReference type="SUPFAM" id="SSF52833">
    <property type="entry name" value="Thioredoxin-like"/>
    <property type="match status" value="1"/>
</dbReference>
<dbReference type="EMBL" id="CP048877">
    <property type="protein sequence ID" value="QIJ70917.1"/>
    <property type="molecule type" value="Genomic_DNA"/>
</dbReference>
<dbReference type="InterPro" id="IPR038218">
    <property type="entry name" value="YuzD-like_sp"/>
</dbReference>
<keyword evidence="2" id="KW-1185">Reference proteome</keyword>
<organism evidence="1 2">
    <name type="scientific">Thermosulfuriphilus ammonigenes</name>
    <dbReference type="NCBI Taxonomy" id="1936021"/>
    <lineage>
        <taxon>Bacteria</taxon>
        <taxon>Pseudomonadati</taxon>
        <taxon>Thermodesulfobacteriota</taxon>
        <taxon>Thermodesulfobacteria</taxon>
        <taxon>Thermodesulfobacteriales</taxon>
        <taxon>Thermodesulfobacteriaceae</taxon>
        <taxon>Thermosulfuriphilus</taxon>
    </lineage>
</organism>
<sequence length="113" mass="12632">MKVLVFDRPCLVSECTGEACMPGPAARCSLGKEVRDQFEILKEEVERRFGNQAEVIYIDVNRDERANRYEAAMAVLARMVEPPVVTVEGEVIGSGEIPVKKVIDYLQGFLARN</sequence>
<dbReference type="Gene3D" id="3.40.30.30">
    <property type="entry name" value="Hypothetical protein sa0798"/>
    <property type="match status" value="1"/>
</dbReference>
<evidence type="ECO:0000313" key="2">
    <source>
        <dbReference type="Proteomes" id="UP000502179"/>
    </source>
</evidence>